<organism evidence="3">
    <name type="scientific">Bactrocera latifrons</name>
    <name type="common">Malaysian fruit fly</name>
    <name type="synonym">Chaetodacus latifrons</name>
    <dbReference type="NCBI Taxonomy" id="174628"/>
    <lineage>
        <taxon>Eukaryota</taxon>
        <taxon>Metazoa</taxon>
        <taxon>Ecdysozoa</taxon>
        <taxon>Arthropoda</taxon>
        <taxon>Hexapoda</taxon>
        <taxon>Insecta</taxon>
        <taxon>Pterygota</taxon>
        <taxon>Neoptera</taxon>
        <taxon>Endopterygota</taxon>
        <taxon>Diptera</taxon>
        <taxon>Brachycera</taxon>
        <taxon>Muscomorpha</taxon>
        <taxon>Tephritoidea</taxon>
        <taxon>Tephritidae</taxon>
        <taxon>Bactrocera</taxon>
        <taxon>Bactrocera</taxon>
    </lineage>
</organism>
<evidence type="ECO:0000313" key="2">
    <source>
        <dbReference type="EMBL" id="JAI19187.1"/>
    </source>
</evidence>
<dbReference type="EMBL" id="GDHF01008580">
    <property type="protein sequence ID" value="JAI43734.1"/>
    <property type="molecule type" value="Transcribed_RNA"/>
</dbReference>
<sequence length="128" mass="14578">MLWVGAIVLFFNRWGKIRMLEPYQPKFQQQHRSSCPLVDIDTIPTHGRASVSRMSMGLVNNINMPTCQFAAYNPTIYAKGYAVNMRPRQNSVFVGSSPSQFMMPRPPRKTRSAMDLHSMVLDEAAEQV</sequence>
<dbReference type="InterPro" id="IPR032073">
    <property type="entry name" value="FNDC5_C"/>
</dbReference>
<proteinExistence type="predicted"/>
<name>A0A0K8VY31_BACLA</name>
<dbReference type="Pfam" id="PF16066">
    <property type="entry name" value="DUF4808"/>
    <property type="match status" value="1"/>
</dbReference>
<dbReference type="OrthoDB" id="6424355at2759"/>
<dbReference type="AlphaFoldDB" id="A0A0K8VY31"/>
<accession>A0A0K8VY31</accession>
<protein>
    <recommendedName>
        <fullName evidence="1">Fibronectin type III domain-containing protein</fullName>
    </recommendedName>
</protein>
<evidence type="ECO:0000259" key="1">
    <source>
        <dbReference type="Pfam" id="PF16066"/>
    </source>
</evidence>
<gene>
    <name evidence="3" type="ORF">c1_g1_i1</name>
    <name evidence="2" type="ORF">c1_g1_i2</name>
</gene>
<dbReference type="EMBL" id="GDHF01033127">
    <property type="protein sequence ID" value="JAI19187.1"/>
    <property type="molecule type" value="Transcribed_RNA"/>
</dbReference>
<dbReference type="PANTHER" id="PTHR21104">
    <property type="entry name" value="FIBRONECTIN TYPE III DOMAIN-CONTAINING PROTEIN"/>
    <property type="match status" value="1"/>
</dbReference>
<evidence type="ECO:0000313" key="3">
    <source>
        <dbReference type="EMBL" id="JAI43734.1"/>
    </source>
</evidence>
<reference evidence="3" key="1">
    <citation type="submission" date="2015-06" db="EMBL/GenBank/DDBJ databases">
        <authorList>
            <person name="Hoefler B.C."/>
            <person name="Straight P.D."/>
        </authorList>
    </citation>
    <scope>NUCLEOTIDE SEQUENCE</scope>
</reference>
<feature type="domain" description="Fibronectin type III" evidence="1">
    <location>
        <begin position="1"/>
        <end position="120"/>
    </location>
</feature>
<dbReference type="PANTHER" id="PTHR21104:SF1">
    <property type="entry name" value="FIBRONECTIN TYPE III DOMAIN-CONTAINING PROTEIN"/>
    <property type="match status" value="1"/>
</dbReference>